<dbReference type="PANTHER" id="PTHR43057">
    <property type="entry name" value="ARSENITE EFFLUX TRANSPORTER"/>
    <property type="match status" value="1"/>
</dbReference>
<dbReference type="RefSeq" id="WP_091276803.1">
    <property type="nucleotide sequence ID" value="NZ_FNDK01000040.1"/>
</dbReference>
<evidence type="ECO:0000256" key="4">
    <source>
        <dbReference type="ARBA" id="ARBA00022475"/>
    </source>
</evidence>
<feature type="transmembrane region" description="Helical" evidence="8">
    <location>
        <begin position="284"/>
        <end position="309"/>
    </location>
</feature>
<evidence type="ECO:0000256" key="8">
    <source>
        <dbReference type="SAM" id="Phobius"/>
    </source>
</evidence>
<dbReference type="InterPro" id="IPR038770">
    <property type="entry name" value="Na+/solute_symporter_sf"/>
</dbReference>
<dbReference type="GO" id="GO:0005886">
    <property type="term" value="C:plasma membrane"/>
    <property type="evidence" value="ECO:0007669"/>
    <property type="project" value="UniProtKB-SubCell"/>
</dbReference>
<feature type="transmembrane region" description="Helical" evidence="8">
    <location>
        <begin position="94"/>
        <end position="114"/>
    </location>
</feature>
<evidence type="ECO:0000256" key="7">
    <source>
        <dbReference type="ARBA" id="ARBA00023136"/>
    </source>
</evidence>
<evidence type="ECO:0000256" key="2">
    <source>
        <dbReference type="ARBA" id="ARBA00010110"/>
    </source>
</evidence>
<keyword evidence="5 8" id="KW-0812">Transmembrane</keyword>
<proteinExistence type="inferred from homology"/>
<evidence type="ECO:0000313" key="9">
    <source>
        <dbReference type="EMBL" id="SDI37649.1"/>
    </source>
</evidence>
<keyword evidence="6 8" id="KW-1133">Transmembrane helix</keyword>
<keyword evidence="3" id="KW-0813">Transport</keyword>
<dbReference type="InterPro" id="IPR004706">
    <property type="entry name" value="Arsenical-R_Acr3"/>
</dbReference>
<dbReference type="Gene3D" id="1.20.1530.20">
    <property type="match status" value="1"/>
</dbReference>
<evidence type="ECO:0000256" key="1">
    <source>
        <dbReference type="ARBA" id="ARBA00004651"/>
    </source>
</evidence>
<dbReference type="PANTHER" id="PTHR43057:SF1">
    <property type="entry name" value="ARSENICAL-RESISTANCE PROTEIN 3"/>
    <property type="match status" value="1"/>
</dbReference>
<dbReference type="GO" id="GO:0015297">
    <property type="term" value="F:antiporter activity"/>
    <property type="evidence" value="ECO:0007669"/>
    <property type="project" value="InterPro"/>
</dbReference>
<keyword evidence="10" id="KW-1185">Reference proteome</keyword>
<feature type="transmembrane region" description="Helical" evidence="8">
    <location>
        <begin position="34"/>
        <end position="53"/>
    </location>
</feature>
<feature type="transmembrane region" description="Helical" evidence="8">
    <location>
        <begin position="65"/>
        <end position="88"/>
    </location>
</feature>
<dbReference type="GO" id="GO:0015105">
    <property type="term" value="F:arsenite transmembrane transporter activity"/>
    <property type="evidence" value="ECO:0007669"/>
    <property type="project" value="TreeGrafter"/>
</dbReference>
<feature type="transmembrane region" description="Helical" evidence="8">
    <location>
        <begin position="156"/>
        <end position="176"/>
    </location>
</feature>
<gene>
    <name evidence="9" type="ORF">SAMN05192534_14015</name>
</gene>
<feature type="transmembrane region" description="Helical" evidence="8">
    <location>
        <begin position="188"/>
        <end position="211"/>
    </location>
</feature>
<sequence>MTAIEKWYTVIMFISAGTGILLGNIQIIHQHADVFIVPFLIAMLYWIFLSIPFHKIRTAFHHRTFVYTALGLNFIWNPLAAWGLASVFLSDYPVLMIGFILLLVTPCTDWYLVFTNMAKGNTALSTALLPMQLILQLLLLPVYISLFGGETAVIEISYLLESIIIVLGLPLLASGFTKRFVSARTQDMLLSFGGSLQIICLSLAVMCMFAANGHVLLANIHLLWILAIPLCLFFIIAFAAGYLAARLLRFTYPHQASLILTTLARNSPIALAVALTAFHNEPLIAIALILGPLLELPLLAAAAQLLLMIRQKSLYQRLKT</sequence>
<evidence type="ECO:0000313" key="10">
    <source>
        <dbReference type="Proteomes" id="UP000199163"/>
    </source>
</evidence>
<keyword evidence="7 8" id="KW-0472">Membrane</keyword>
<dbReference type="OrthoDB" id="3254016at2"/>
<comment type="subcellular location">
    <subcellularLocation>
        <location evidence="1">Cell membrane</location>
        <topology evidence="1">Multi-pass membrane protein</topology>
    </subcellularLocation>
</comment>
<accession>A0A1G8K2M4</accession>
<dbReference type="GO" id="GO:0015104">
    <property type="term" value="F:antimonite transmembrane transporter activity"/>
    <property type="evidence" value="ECO:0007669"/>
    <property type="project" value="TreeGrafter"/>
</dbReference>
<evidence type="ECO:0000256" key="6">
    <source>
        <dbReference type="ARBA" id="ARBA00022989"/>
    </source>
</evidence>
<dbReference type="STRING" id="568899.SAMN05192534_14015"/>
<organism evidence="9 10">
    <name type="scientific">Alteribacillus persepolensis</name>
    <dbReference type="NCBI Taxonomy" id="568899"/>
    <lineage>
        <taxon>Bacteria</taxon>
        <taxon>Bacillati</taxon>
        <taxon>Bacillota</taxon>
        <taxon>Bacilli</taxon>
        <taxon>Bacillales</taxon>
        <taxon>Bacillaceae</taxon>
        <taxon>Alteribacillus</taxon>
    </lineage>
</organism>
<name>A0A1G8K2M4_9BACI</name>
<feature type="transmembrane region" description="Helical" evidence="8">
    <location>
        <begin position="257"/>
        <end position="278"/>
    </location>
</feature>
<keyword evidence="4" id="KW-1003">Cell membrane</keyword>
<comment type="similarity">
    <text evidence="2">Belongs to the arsenical resistance-3 (ACR3) (TC 2.A.59) family.</text>
</comment>
<feature type="transmembrane region" description="Helical" evidence="8">
    <location>
        <begin position="7"/>
        <end position="28"/>
    </location>
</feature>
<dbReference type="InterPro" id="IPR002657">
    <property type="entry name" value="BilAc:Na_symport/Acr3"/>
</dbReference>
<dbReference type="Proteomes" id="UP000199163">
    <property type="component" value="Unassembled WGS sequence"/>
</dbReference>
<evidence type="ECO:0000256" key="3">
    <source>
        <dbReference type="ARBA" id="ARBA00022448"/>
    </source>
</evidence>
<protein>
    <submittedName>
        <fullName evidence="9">Arsenite efflux pump ArsB, ACR3 family</fullName>
    </submittedName>
</protein>
<dbReference type="Pfam" id="PF01758">
    <property type="entry name" value="SBF"/>
    <property type="match status" value="1"/>
</dbReference>
<feature type="transmembrane region" description="Helical" evidence="8">
    <location>
        <begin position="223"/>
        <end position="245"/>
    </location>
</feature>
<reference evidence="9 10" key="1">
    <citation type="submission" date="2016-10" db="EMBL/GenBank/DDBJ databases">
        <authorList>
            <person name="de Groot N.N."/>
        </authorList>
    </citation>
    <scope>NUCLEOTIDE SEQUENCE [LARGE SCALE GENOMIC DNA]</scope>
    <source>
        <strain evidence="9 10">DSM 21632</strain>
    </source>
</reference>
<dbReference type="AlphaFoldDB" id="A0A1G8K2M4"/>
<dbReference type="EMBL" id="FNDK01000040">
    <property type="protein sequence ID" value="SDI37649.1"/>
    <property type="molecule type" value="Genomic_DNA"/>
</dbReference>
<feature type="transmembrane region" description="Helical" evidence="8">
    <location>
        <begin position="126"/>
        <end position="144"/>
    </location>
</feature>
<evidence type="ECO:0000256" key="5">
    <source>
        <dbReference type="ARBA" id="ARBA00022692"/>
    </source>
</evidence>